<dbReference type="Proteomes" id="UP001595766">
    <property type="component" value="Unassembled WGS sequence"/>
</dbReference>
<protein>
    <recommendedName>
        <fullName evidence="4">PEP-CTERM sorting domain-containing protein</fullName>
    </recommendedName>
</protein>
<keyword evidence="1" id="KW-0732">Signal</keyword>
<evidence type="ECO:0000313" key="3">
    <source>
        <dbReference type="Proteomes" id="UP001595766"/>
    </source>
</evidence>
<organism evidence="2 3">
    <name type="scientific">Belliella kenyensis</name>
    <dbReference type="NCBI Taxonomy" id="1472724"/>
    <lineage>
        <taxon>Bacteria</taxon>
        <taxon>Pseudomonadati</taxon>
        <taxon>Bacteroidota</taxon>
        <taxon>Cytophagia</taxon>
        <taxon>Cytophagales</taxon>
        <taxon>Cyclobacteriaceae</taxon>
        <taxon>Belliella</taxon>
    </lineage>
</organism>
<evidence type="ECO:0008006" key="4">
    <source>
        <dbReference type="Google" id="ProtNLM"/>
    </source>
</evidence>
<feature type="signal peptide" evidence="1">
    <location>
        <begin position="1"/>
        <end position="24"/>
    </location>
</feature>
<dbReference type="EMBL" id="JBHSAV010000052">
    <property type="protein sequence ID" value="MFC3976928.1"/>
    <property type="molecule type" value="Genomic_DNA"/>
</dbReference>
<reference evidence="3" key="1">
    <citation type="journal article" date="2019" name="Int. J. Syst. Evol. Microbiol.">
        <title>The Global Catalogue of Microorganisms (GCM) 10K type strain sequencing project: providing services to taxonomists for standard genome sequencing and annotation.</title>
        <authorList>
            <consortium name="The Broad Institute Genomics Platform"/>
            <consortium name="The Broad Institute Genome Sequencing Center for Infectious Disease"/>
            <person name="Wu L."/>
            <person name="Ma J."/>
        </authorList>
    </citation>
    <scope>NUCLEOTIDE SEQUENCE [LARGE SCALE GENOMIC DNA]</scope>
    <source>
        <strain evidence="3">CECT 8551</strain>
    </source>
</reference>
<accession>A0ABV8EP66</accession>
<gene>
    <name evidence="2" type="ORF">ACFOUP_11130</name>
</gene>
<keyword evidence="3" id="KW-1185">Reference proteome</keyword>
<proteinExistence type="predicted"/>
<evidence type="ECO:0000256" key="1">
    <source>
        <dbReference type="SAM" id="SignalP"/>
    </source>
</evidence>
<feature type="chain" id="PRO_5045101929" description="PEP-CTERM sorting domain-containing protein" evidence="1">
    <location>
        <begin position="25"/>
        <end position="280"/>
    </location>
</feature>
<dbReference type="RefSeq" id="WP_241297528.1">
    <property type="nucleotide sequence ID" value="NZ_JAKZGR010000023.1"/>
</dbReference>
<evidence type="ECO:0000313" key="2">
    <source>
        <dbReference type="EMBL" id="MFC3976928.1"/>
    </source>
</evidence>
<comment type="caution">
    <text evidence="2">The sequence shown here is derived from an EMBL/GenBank/DDBJ whole genome shotgun (WGS) entry which is preliminary data.</text>
</comment>
<name>A0ABV8EP66_9BACT</name>
<sequence length="280" mass="30098">MIKLIKKTFLFAFLLLAFGIVSFAQTGIGTTSPNPTSVVELNASDRGFKGPSIALTSRTDQATIPSPANGLVVFNTANAGSSPNEVVAGRYYFWDGTAWQGLPGNLVIEELIRPRIFYLRSSASQNSPSSNSNEFQVTFQTSDVVLNQSNIATLQSNGSIRINVSGLYEVSAFINYDPNGSSSNRALQNLKIQKAPSATSSSWQDIDSVRGAWGAGSASDLKTLIIPLTAVRLEAGEFIRLFTQNPFTTDSSVQGTGEIRAPDSSPISKSLRLQLIEFAF</sequence>